<dbReference type="GeneID" id="11515541"/>
<protein>
    <submittedName>
        <fullName evidence="1">Uncharacterized protein</fullName>
    </submittedName>
</protein>
<dbReference type="OrthoDB" id="4588512at2759"/>
<feature type="non-terminal residue" evidence="1">
    <location>
        <position position="1"/>
    </location>
</feature>
<evidence type="ECO:0000313" key="1">
    <source>
        <dbReference type="EMBL" id="AEO63201.1"/>
    </source>
</evidence>
<organism evidence="1 2">
    <name type="scientific">Thermothielavioides terrestris (strain ATCC 38088 / NRRL 8126)</name>
    <name type="common">Thielavia terrestris</name>
    <dbReference type="NCBI Taxonomy" id="578455"/>
    <lineage>
        <taxon>Eukaryota</taxon>
        <taxon>Fungi</taxon>
        <taxon>Dikarya</taxon>
        <taxon>Ascomycota</taxon>
        <taxon>Pezizomycotina</taxon>
        <taxon>Sordariomycetes</taxon>
        <taxon>Sordariomycetidae</taxon>
        <taxon>Sordariales</taxon>
        <taxon>Chaetomiaceae</taxon>
        <taxon>Thermothielavioides</taxon>
        <taxon>Thermothielavioides terrestris</taxon>
    </lineage>
</organism>
<dbReference type="RefSeq" id="XP_003649537.1">
    <property type="nucleotide sequence ID" value="XM_003649489.1"/>
</dbReference>
<dbReference type="AlphaFoldDB" id="G2QXT3"/>
<accession>G2QXT3</accession>
<dbReference type="HOGENOM" id="CLU_2475141_0_0_1"/>
<gene>
    <name evidence="1" type="ORF">THITE_38835</name>
</gene>
<sequence>QWWFAASPHEVKIVLLAKFDHTQRKIVLEWWEEETSPGPTTLEPVKRQEITIRQNEAMDPVFYEVSGGPLVLGFELLFL</sequence>
<dbReference type="KEGG" id="ttt:THITE_38835"/>
<reference evidence="1 2" key="1">
    <citation type="journal article" date="2011" name="Nat. Biotechnol.">
        <title>Comparative genomic analysis of the thermophilic biomass-degrading fungi Myceliophthora thermophila and Thielavia terrestris.</title>
        <authorList>
            <person name="Berka R.M."/>
            <person name="Grigoriev I.V."/>
            <person name="Otillar R."/>
            <person name="Salamov A."/>
            <person name="Grimwood J."/>
            <person name="Reid I."/>
            <person name="Ishmael N."/>
            <person name="John T."/>
            <person name="Darmond C."/>
            <person name="Moisan M.-C."/>
            <person name="Henrissat B."/>
            <person name="Coutinho P.M."/>
            <person name="Lombard V."/>
            <person name="Natvig D.O."/>
            <person name="Lindquist E."/>
            <person name="Schmutz J."/>
            <person name="Lucas S."/>
            <person name="Harris P."/>
            <person name="Powlowski J."/>
            <person name="Bellemare A."/>
            <person name="Taylor D."/>
            <person name="Butler G."/>
            <person name="de Vries R.P."/>
            <person name="Allijn I.E."/>
            <person name="van den Brink J."/>
            <person name="Ushinsky S."/>
            <person name="Storms R."/>
            <person name="Powell A.J."/>
            <person name="Paulsen I.T."/>
            <person name="Elbourne L.D.H."/>
            <person name="Baker S.E."/>
            <person name="Magnuson J."/>
            <person name="LaBoissiere S."/>
            <person name="Clutterbuck A.J."/>
            <person name="Martinez D."/>
            <person name="Wogulis M."/>
            <person name="de Leon A.L."/>
            <person name="Rey M.W."/>
            <person name="Tsang A."/>
        </authorList>
    </citation>
    <scope>NUCLEOTIDE SEQUENCE [LARGE SCALE GENOMIC DNA]</scope>
    <source>
        <strain evidence="2">ATCC 38088 / NRRL 8126</strain>
    </source>
</reference>
<name>G2QXT3_THETT</name>
<dbReference type="EMBL" id="CP003009">
    <property type="protein sequence ID" value="AEO63201.1"/>
    <property type="molecule type" value="Genomic_DNA"/>
</dbReference>
<evidence type="ECO:0000313" key="2">
    <source>
        <dbReference type="Proteomes" id="UP000008181"/>
    </source>
</evidence>
<keyword evidence="2" id="KW-1185">Reference proteome</keyword>
<proteinExistence type="predicted"/>
<dbReference type="Proteomes" id="UP000008181">
    <property type="component" value="Chromosome 1"/>
</dbReference>